<name>A0ABS8Y4W9_DATST</name>
<dbReference type="Proteomes" id="UP000823775">
    <property type="component" value="Unassembled WGS sequence"/>
</dbReference>
<reference evidence="2 3" key="1">
    <citation type="journal article" date="2021" name="BMC Genomics">
        <title>Datura genome reveals duplications of psychoactive alkaloid biosynthetic genes and high mutation rate following tissue culture.</title>
        <authorList>
            <person name="Rajewski A."/>
            <person name="Carter-House D."/>
            <person name="Stajich J."/>
            <person name="Litt A."/>
        </authorList>
    </citation>
    <scope>NUCLEOTIDE SEQUENCE [LARGE SCALE GENOMIC DNA]</scope>
    <source>
        <strain evidence="2">AR-01</strain>
    </source>
</reference>
<proteinExistence type="predicted"/>
<feature type="region of interest" description="Disordered" evidence="1">
    <location>
        <begin position="1"/>
        <end position="51"/>
    </location>
</feature>
<organism evidence="2 3">
    <name type="scientific">Datura stramonium</name>
    <name type="common">Jimsonweed</name>
    <name type="synonym">Common thornapple</name>
    <dbReference type="NCBI Taxonomy" id="4076"/>
    <lineage>
        <taxon>Eukaryota</taxon>
        <taxon>Viridiplantae</taxon>
        <taxon>Streptophyta</taxon>
        <taxon>Embryophyta</taxon>
        <taxon>Tracheophyta</taxon>
        <taxon>Spermatophyta</taxon>
        <taxon>Magnoliopsida</taxon>
        <taxon>eudicotyledons</taxon>
        <taxon>Gunneridae</taxon>
        <taxon>Pentapetalae</taxon>
        <taxon>asterids</taxon>
        <taxon>lamiids</taxon>
        <taxon>Solanales</taxon>
        <taxon>Solanaceae</taxon>
        <taxon>Solanoideae</taxon>
        <taxon>Datureae</taxon>
        <taxon>Datura</taxon>
    </lineage>
</organism>
<feature type="compositionally biased region" description="Basic and acidic residues" evidence="1">
    <location>
        <begin position="1"/>
        <end position="10"/>
    </location>
</feature>
<evidence type="ECO:0000313" key="2">
    <source>
        <dbReference type="EMBL" id="MCE5166426.1"/>
    </source>
</evidence>
<keyword evidence="3" id="KW-1185">Reference proteome</keyword>
<sequence length="51" mass="5833">MAPEVRKEKGVASSSHGSKRAMRPSEDEHKDVNMAPPPLRRYGLRWVTEKE</sequence>
<accession>A0ABS8Y4W9</accession>
<comment type="caution">
    <text evidence="2">The sequence shown here is derived from an EMBL/GenBank/DDBJ whole genome shotgun (WGS) entry which is preliminary data.</text>
</comment>
<feature type="non-terminal residue" evidence="2">
    <location>
        <position position="51"/>
    </location>
</feature>
<evidence type="ECO:0000256" key="1">
    <source>
        <dbReference type="SAM" id="MobiDB-lite"/>
    </source>
</evidence>
<dbReference type="EMBL" id="JACEIK010023381">
    <property type="protein sequence ID" value="MCE5166426.1"/>
    <property type="molecule type" value="Genomic_DNA"/>
</dbReference>
<gene>
    <name evidence="2" type="ORF">HAX54_019248</name>
</gene>
<feature type="compositionally biased region" description="Basic and acidic residues" evidence="1">
    <location>
        <begin position="23"/>
        <end position="32"/>
    </location>
</feature>
<evidence type="ECO:0000313" key="3">
    <source>
        <dbReference type="Proteomes" id="UP000823775"/>
    </source>
</evidence>
<protein>
    <submittedName>
        <fullName evidence="2">Uncharacterized protein</fullName>
    </submittedName>
</protein>